<dbReference type="RefSeq" id="WP_192556243.1">
    <property type="nucleotide sequence ID" value="NZ_JACZZA010000008.1"/>
</dbReference>
<dbReference type="InterPro" id="IPR024572">
    <property type="entry name" value="RcnB"/>
</dbReference>
<evidence type="ECO:0000313" key="3">
    <source>
        <dbReference type="Proteomes" id="UP000651010"/>
    </source>
</evidence>
<dbReference type="Pfam" id="PF11776">
    <property type="entry name" value="RcnB"/>
    <property type="match status" value="1"/>
</dbReference>
<feature type="signal peptide" evidence="1">
    <location>
        <begin position="1"/>
        <end position="20"/>
    </location>
</feature>
<sequence length="109" mass="12229">MNMRSTMFCSLLLVSSVALAGPFPSASRQNGMQMYRTGQPVPAQYMADNNVIHNYHHYHLDKPTDGYEWVHGVENEYLLISAKSGILRRIETRPSIPRDPSEGPAPQGQ</sequence>
<keyword evidence="1" id="KW-0732">Signal</keyword>
<proteinExistence type="predicted"/>
<feature type="chain" id="PRO_5046737377" evidence="1">
    <location>
        <begin position="21"/>
        <end position="109"/>
    </location>
</feature>
<evidence type="ECO:0000256" key="1">
    <source>
        <dbReference type="SAM" id="SignalP"/>
    </source>
</evidence>
<name>A0ABR9GBH7_9GAMM</name>
<accession>A0ABR9GBH7</accession>
<dbReference type="Proteomes" id="UP000651010">
    <property type="component" value="Unassembled WGS sequence"/>
</dbReference>
<protein>
    <submittedName>
        <fullName evidence="2">RcnB family protein</fullName>
    </submittedName>
</protein>
<organism evidence="2 3">
    <name type="scientific">Dyella acidiphila</name>
    <dbReference type="NCBI Taxonomy" id="2775866"/>
    <lineage>
        <taxon>Bacteria</taxon>
        <taxon>Pseudomonadati</taxon>
        <taxon>Pseudomonadota</taxon>
        <taxon>Gammaproteobacteria</taxon>
        <taxon>Lysobacterales</taxon>
        <taxon>Rhodanobacteraceae</taxon>
        <taxon>Dyella</taxon>
    </lineage>
</organism>
<comment type="caution">
    <text evidence="2">The sequence shown here is derived from an EMBL/GenBank/DDBJ whole genome shotgun (WGS) entry which is preliminary data.</text>
</comment>
<evidence type="ECO:0000313" key="2">
    <source>
        <dbReference type="EMBL" id="MBE1161386.1"/>
    </source>
</evidence>
<dbReference type="EMBL" id="JACZZA010000008">
    <property type="protein sequence ID" value="MBE1161386.1"/>
    <property type="molecule type" value="Genomic_DNA"/>
</dbReference>
<keyword evidence="3" id="KW-1185">Reference proteome</keyword>
<gene>
    <name evidence="2" type="ORF">IGX34_13455</name>
</gene>
<dbReference type="Gene3D" id="3.10.450.160">
    <property type="entry name" value="inner membrane protein cigr"/>
    <property type="match status" value="1"/>
</dbReference>
<reference evidence="2 3" key="1">
    <citation type="submission" date="2020-09" db="EMBL/GenBank/DDBJ databases">
        <title>Dyella sp. 7MK23 isolated from forest soil.</title>
        <authorList>
            <person name="Fu J."/>
        </authorList>
    </citation>
    <scope>NUCLEOTIDE SEQUENCE [LARGE SCALE GENOMIC DNA]</scope>
    <source>
        <strain evidence="2 3">7MK23</strain>
    </source>
</reference>